<dbReference type="PANTHER" id="PTHR46797">
    <property type="entry name" value="HTH-TYPE TRANSCRIPTIONAL REGULATOR"/>
    <property type="match status" value="1"/>
</dbReference>
<dbReference type="Pfam" id="PF01381">
    <property type="entry name" value="HTH_3"/>
    <property type="match status" value="1"/>
</dbReference>
<dbReference type="InterPro" id="IPR050807">
    <property type="entry name" value="TransReg_Diox_bact_type"/>
</dbReference>
<dbReference type="RefSeq" id="WP_122014454.1">
    <property type="nucleotide sequence ID" value="NZ_CP033169.1"/>
</dbReference>
<gene>
    <name evidence="3" type="ORF">D2962_05945</name>
</gene>
<dbReference type="AlphaFoldDB" id="A0A3G2R4A9"/>
<evidence type="ECO:0000259" key="2">
    <source>
        <dbReference type="PROSITE" id="PS50943"/>
    </source>
</evidence>
<evidence type="ECO:0000313" key="4">
    <source>
        <dbReference type="Proteomes" id="UP000280960"/>
    </source>
</evidence>
<name>A0A3G2R4A9_9FIRM</name>
<organism evidence="3 4">
    <name type="scientific">Biomaibacter acetigenes</name>
    <dbReference type="NCBI Taxonomy" id="2316383"/>
    <lineage>
        <taxon>Bacteria</taxon>
        <taxon>Bacillati</taxon>
        <taxon>Bacillota</taxon>
        <taxon>Clostridia</taxon>
        <taxon>Thermosediminibacterales</taxon>
        <taxon>Tepidanaerobacteraceae</taxon>
        <taxon>Biomaibacter</taxon>
    </lineage>
</organism>
<evidence type="ECO:0000256" key="1">
    <source>
        <dbReference type="ARBA" id="ARBA00023125"/>
    </source>
</evidence>
<dbReference type="SMART" id="SM00530">
    <property type="entry name" value="HTH_XRE"/>
    <property type="match status" value="1"/>
</dbReference>
<dbReference type="InterPro" id="IPR001387">
    <property type="entry name" value="Cro/C1-type_HTH"/>
</dbReference>
<reference evidence="3 4" key="1">
    <citation type="submission" date="2018-10" db="EMBL/GenBank/DDBJ databases">
        <authorList>
            <person name="Zhang X."/>
        </authorList>
    </citation>
    <scope>NUCLEOTIDE SEQUENCE [LARGE SCALE GENOMIC DNA]</scope>
    <source>
        <strain evidence="3 4">SK-G1</strain>
    </source>
</reference>
<dbReference type="GO" id="GO:0003677">
    <property type="term" value="F:DNA binding"/>
    <property type="evidence" value="ECO:0007669"/>
    <property type="project" value="UniProtKB-KW"/>
</dbReference>
<dbReference type="GO" id="GO:0005829">
    <property type="term" value="C:cytosol"/>
    <property type="evidence" value="ECO:0007669"/>
    <property type="project" value="TreeGrafter"/>
</dbReference>
<dbReference type="KEGG" id="bacg:D2962_05945"/>
<keyword evidence="1" id="KW-0238">DNA-binding</keyword>
<dbReference type="PROSITE" id="PS50943">
    <property type="entry name" value="HTH_CROC1"/>
    <property type="match status" value="1"/>
</dbReference>
<proteinExistence type="predicted"/>
<dbReference type="PANTHER" id="PTHR46797:SF1">
    <property type="entry name" value="METHYLPHOSPHONATE SYNTHASE"/>
    <property type="match status" value="1"/>
</dbReference>
<dbReference type="CDD" id="cd00093">
    <property type="entry name" value="HTH_XRE"/>
    <property type="match status" value="1"/>
</dbReference>
<dbReference type="GO" id="GO:0003700">
    <property type="term" value="F:DNA-binding transcription factor activity"/>
    <property type="evidence" value="ECO:0007669"/>
    <property type="project" value="TreeGrafter"/>
</dbReference>
<dbReference type="Gene3D" id="1.10.260.40">
    <property type="entry name" value="lambda repressor-like DNA-binding domains"/>
    <property type="match status" value="1"/>
</dbReference>
<dbReference type="EMBL" id="CP033169">
    <property type="protein sequence ID" value="AYO30219.1"/>
    <property type="molecule type" value="Genomic_DNA"/>
</dbReference>
<accession>A0A3G2R4A9</accession>
<dbReference type="SUPFAM" id="SSF47413">
    <property type="entry name" value="lambda repressor-like DNA-binding domains"/>
    <property type="match status" value="1"/>
</dbReference>
<keyword evidence="4" id="KW-1185">Reference proteome</keyword>
<dbReference type="Proteomes" id="UP000280960">
    <property type="component" value="Chromosome"/>
</dbReference>
<dbReference type="InterPro" id="IPR010982">
    <property type="entry name" value="Lambda_DNA-bd_dom_sf"/>
</dbReference>
<feature type="domain" description="HTH cro/C1-type" evidence="2">
    <location>
        <begin position="4"/>
        <end position="60"/>
    </location>
</feature>
<evidence type="ECO:0000313" key="3">
    <source>
        <dbReference type="EMBL" id="AYO30219.1"/>
    </source>
</evidence>
<sequence length="71" mass="8120">MNKIKILRAKNKISLKQLAEKTGLSIGYLSHLENGSRNNPSKETMERIAKALGETVHETFFPEERKGYMNE</sequence>
<protein>
    <submittedName>
        <fullName evidence="3">XRE family transcriptional regulator</fullName>
    </submittedName>
</protein>